<gene>
    <name evidence="1" type="ORF">OGZ51_10370</name>
</gene>
<reference evidence="1" key="2">
    <citation type="journal article" date="2023" name="Food Microbiol.">
        <title>Evaluation of the fermentation potential of lactic acid bacteria isolated from herbs, fruits and vegetables as starter cultures in nut-based milk alternatives.</title>
        <authorList>
            <person name="Huang W."/>
            <person name="Dong A."/>
            <person name="Pham H.T."/>
            <person name="Zhou C."/>
            <person name="Huo Z."/>
            <person name="Watjen A.P."/>
            <person name="Prakash S."/>
            <person name="Bang-Berthelsen C.H."/>
            <person name="Turner M.S."/>
        </authorList>
    </citation>
    <scope>NUCLEOTIDE SEQUENCE</scope>
    <source>
        <strain evidence="1">3</strain>
    </source>
</reference>
<reference evidence="1" key="1">
    <citation type="submission" date="2022-10" db="EMBL/GenBank/DDBJ databases">
        <authorList>
            <person name="Turner M.S."/>
            <person name="Huang W."/>
        </authorList>
    </citation>
    <scope>NUCLEOTIDE SEQUENCE</scope>
    <source>
        <strain evidence="1">3</strain>
    </source>
</reference>
<evidence type="ECO:0000313" key="1">
    <source>
        <dbReference type="EMBL" id="MDG4984549.1"/>
    </source>
</evidence>
<protein>
    <recommendedName>
        <fullName evidence="3">Lipoprotein</fullName>
    </recommendedName>
</protein>
<evidence type="ECO:0000313" key="2">
    <source>
        <dbReference type="Proteomes" id="UP001152614"/>
    </source>
</evidence>
<dbReference type="RefSeq" id="WP_278229166.1">
    <property type="nucleotide sequence ID" value="NZ_JAOWLY010000010.1"/>
</dbReference>
<dbReference type="PROSITE" id="PS51257">
    <property type="entry name" value="PROKAR_LIPOPROTEIN"/>
    <property type="match status" value="1"/>
</dbReference>
<comment type="caution">
    <text evidence="1">The sequence shown here is derived from an EMBL/GenBank/DDBJ whole genome shotgun (WGS) entry which is preliminary data.</text>
</comment>
<name>A0A9X4NJG6_9LACT</name>
<accession>A0A9X4NJG6</accession>
<dbReference type="AlphaFoldDB" id="A0A9X4NJG6"/>
<dbReference type="Proteomes" id="UP001152614">
    <property type="component" value="Unassembled WGS sequence"/>
</dbReference>
<dbReference type="EMBL" id="JAOWLY010000010">
    <property type="protein sequence ID" value="MDG4984549.1"/>
    <property type="molecule type" value="Genomic_DNA"/>
</dbReference>
<organism evidence="1 2">
    <name type="scientific">Lactococcus lactis</name>
    <dbReference type="NCBI Taxonomy" id="1358"/>
    <lineage>
        <taxon>Bacteria</taxon>
        <taxon>Bacillati</taxon>
        <taxon>Bacillota</taxon>
        <taxon>Bacilli</taxon>
        <taxon>Lactobacillales</taxon>
        <taxon>Streptococcaceae</taxon>
        <taxon>Lactococcus</taxon>
    </lineage>
</organism>
<sequence length="158" mass="17483">MKKLLLLPIMTTILVLVTGCSNTSSKNSNTELTEKKYAEVVKNLKKELSSINDVSWDFKKSNSITNADISKGVMIEVFPKSEKDNSSLMDDYTNKDIGPNAKELQSKIKLLQKKVAKVARTLPNDNIEISLGFKSDQKSKGVIPIAESIKSMDAIPIH</sequence>
<proteinExistence type="predicted"/>
<evidence type="ECO:0008006" key="3">
    <source>
        <dbReference type="Google" id="ProtNLM"/>
    </source>
</evidence>